<dbReference type="OrthoDB" id="5876828at2759"/>
<evidence type="ECO:0000256" key="1">
    <source>
        <dbReference type="SAM" id="SignalP"/>
    </source>
</evidence>
<protein>
    <submittedName>
        <fullName evidence="3">SCP-like protein</fullName>
    </submittedName>
</protein>
<keyword evidence="4" id="KW-1185">Reference proteome</keyword>
<feature type="signal peptide" evidence="1">
    <location>
        <begin position="1"/>
        <end position="18"/>
    </location>
</feature>
<evidence type="ECO:0000313" key="4">
    <source>
        <dbReference type="Proteomes" id="UP000252519"/>
    </source>
</evidence>
<evidence type="ECO:0000259" key="2">
    <source>
        <dbReference type="SMART" id="SM00198"/>
    </source>
</evidence>
<evidence type="ECO:0000313" key="3">
    <source>
        <dbReference type="EMBL" id="RCN36303.1"/>
    </source>
</evidence>
<dbReference type="AlphaFoldDB" id="A0A368FVV5"/>
<dbReference type="SUPFAM" id="SSF55797">
    <property type="entry name" value="PR-1-like"/>
    <property type="match status" value="1"/>
</dbReference>
<dbReference type="EMBL" id="JOJR01000569">
    <property type="protein sequence ID" value="RCN36303.1"/>
    <property type="molecule type" value="Genomic_DNA"/>
</dbReference>
<dbReference type="Pfam" id="PF00188">
    <property type="entry name" value="CAP"/>
    <property type="match status" value="1"/>
</dbReference>
<dbReference type="Gene3D" id="3.40.33.10">
    <property type="entry name" value="CAP"/>
    <property type="match status" value="1"/>
</dbReference>
<reference evidence="3 4" key="1">
    <citation type="submission" date="2014-10" db="EMBL/GenBank/DDBJ databases">
        <title>Draft genome of the hookworm Ancylostoma caninum.</title>
        <authorList>
            <person name="Mitreva M."/>
        </authorList>
    </citation>
    <scope>NUCLEOTIDE SEQUENCE [LARGE SCALE GENOMIC DNA]</scope>
    <source>
        <strain evidence="3 4">Baltimore</strain>
    </source>
</reference>
<dbReference type="SMART" id="SM00198">
    <property type="entry name" value="SCP"/>
    <property type="match status" value="1"/>
</dbReference>
<feature type="domain" description="SCP" evidence="2">
    <location>
        <begin position="32"/>
        <end position="182"/>
    </location>
</feature>
<name>A0A368FVV5_ANCCA</name>
<sequence>MQLPLPVIALLVVGGIIATPDFQCWNFGSTNEIRDRYLKEVNRLRSELAKGNVEGQGGKCPAGKNIYRLVWDCILENEAQKVVNKCDEKAKAPGGDVAMVIKKVPLNTCNPNPLFKTTVEKWWSAVKNAKVDPNTAPTSSSELQDFATLAHGDATRIGCAQKNCKGNLFMACMVYNKGPAEGQPIYEVGPGCSNPQDCTTYEGSRCNKDQKLCVAGYID</sequence>
<dbReference type="InterPro" id="IPR014044">
    <property type="entry name" value="CAP_dom"/>
</dbReference>
<dbReference type="CDD" id="cd05380">
    <property type="entry name" value="CAP_euk"/>
    <property type="match status" value="1"/>
</dbReference>
<feature type="chain" id="PRO_5016678098" evidence="1">
    <location>
        <begin position="19"/>
        <end position="219"/>
    </location>
</feature>
<feature type="non-terminal residue" evidence="3">
    <location>
        <position position="219"/>
    </location>
</feature>
<proteinExistence type="predicted"/>
<accession>A0A368FVV5</accession>
<dbReference type="Proteomes" id="UP000252519">
    <property type="component" value="Unassembled WGS sequence"/>
</dbReference>
<dbReference type="STRING" id="29170.A0A368FVV5"/>
<dbReference type="InterPro" id="IPR035940">
    <property type="entry name" value="CAP_sf"/>
</dbReference>
<comment type="caution">
    <text evidence="3">The sequence shown here is derived from an EMBL/GenBank/DDBJ whole genome shotgun (WGS) entry which is preliminary data.</text>
</comment>
<organism evidence="3 4">
    <name type="scientific">Ancylostoma caninum</name>
    <name type="common">Dog hookworm</name>
    <dbReference type="NCBI Taxonomy" id="29170"/>
    <lineage>
        <taxon>Eukaryota</taxon>
        <taxon>Metazoa</taxon>
        <taxon>Ecdysozoa</taxon>
        <taxon>Nematoda</taxon>
        <taxon>Chromadorea</taxon>
        <taxon>Rhabditida</taxon>
        <taxon>Rhabditina</taxon>
        <taxon>Rhabditomorpha</taxon>
        <taxon>Strongyloidea</taxon>
        <taxon>Ancylostomatidae</taxon>
        <taxon>Ancylostomatinae</taxon>
        <taxon>Ancylostoma</taxon>
    </lineage>
</organism>
<gene>
    <name evidence="3" type="ORF">ANCCAN_17813</name>
</gene>
<keyword evidence="1" id="KW-0732">Signal</keyword>